<dbReference type="Proteomes" id="UP000199111">
    <property type="component" value="Unassembled WGS sequence"/>
</dbReference>
<name>A0A1I3LAY3_9ACTN</name>
<evidence type="ECO:0000313" key="1">
    <source>
        <dbReference type="EMBL" id="SFI81889.1"/>
    </source>
</evidence>
<dbReference type="GeneID" id="96297609"/>
<keyword evidence="2" id="KW-1185">Reference proteome</keyword>
<dbReference type="AlphaFoldDB" id="A0A1I3LAY3"/>
<accession>A0A1I3LAY3</accession>
<organism evidence="1 2">
    <name type="scientific">Streptosporangium canum</name>
    <dbReference type="NCBI Taxonomy" id="324952"/>
    <lineage>
        <taxon>Bacteria</taxon>
        <taxon>Bacillati</taxon>
        <taxon>Actinomycetota</taxon>
        <taxon>Actinomycetes</taxon>
        <taxon>Streptosporangiales</taxon>
        <taxon>Streptosporangiaceae</taxon>
        <taxon>Streptosporangium</taxon>
    </lineage>
</organism>
<reference evidence="2" key="1">
    <citation type="submission" date="2016-10" db="EMBL/GenBank/DDBJ databases">
        <authorList>
            <person name="Varghese N."/>
            <person name="Submissions S."/>
        </authorList>
    </citation>
    <scope>NUCLEOTIDE SEQUENCE [LARGE SCALE GENOMIC DNA]</scope>
    <source>
        <strain evidence="2">CGMCC 4.2126</strain>
    </source>
</reference>
<sequence length="93" mass="10040">MDPRVAEIVAGLEGVHAEVISTAQRGARLLKKNIRNRTGAMARSVRAEALGDKDAFFGIGDEGAIGYNFGHHNTWSDTDISGSRVIERTIGEM</sequence>
<evidence type="ECO:0000313" key="2">
    <source>
        <dbReference type="Proteomes" id="UP000199111"/>
    </source>
</evidence>
<gene>
    <name evidence="1" type="ORF">SAMN05216275_10576</name>
</gene>
<dbReference type="EMBL" id="FOQY01000005">
    <property type="protein sequence ID" value="SFI81889.1"/>
    <property type="molecule type" value="Genomic_DNA"/>
</dbReference>
<proteinExistence type="predicted"/>
<dbReference type="RefSeq" id="WP_093886560.1">
    <property type="nucleotide sequence ID" value="NZ_FOQY01000005.1"/>
</dbReference>
<protein>
    <submittedName>
        <fullName evidence="1">Uncharacterized protein</fullName>
    </submittedName>
</protein>